<dbReference type="EMBL" id="CAJNOR010014303">
    <property type="protein sequence ID" value="CAF1677650.1"/>
    <property type="molecule type" value="Genomic_DNA"/>
</dbReference>
<dbReference type="Proteomes" id="UP000663828">
    <property type="component" value="Unassembled WGS sequence"/>
</dbReference>
<reference evidence="1" key="1">
    <citation type="submission" date="2021-02" db="EMBL/GenBank/DDBJ databases">
        <authorList>
            <person name="Nowell W R."/>
        </authorList>
    </citation>
    <scope>NUCLEOTIDE SEQUENCE</scope>
</reference>
<feature type="non-terminal residue" evidence="1">
    <location>
        <position position="1"/>
    </location>
</feature>
<evidence type="ECO:0000313" key="1">
    <source>
        <dbReference type="EMBL" id="CAF1677650.1"/>
    </source>
</evidence>
<accession>A0A816GUA6</accession>
<keyword evidence="2" id="KW-1185">Reference proteome</keyword>
<name>A0A816GUA6_ADIRI</name>
<organism evidence="1 2">
    <name type="scientific">Adineta ricciae</name>
    <name type="common">Rotifer</name>
    <dbReference type="NCBI Taxonomy" id="249248"/>
    <lineage>
        <taxon>Eukaryota</taxon>
        <taxon>Metazoa</taxon>
        <taxon>Spiralia</taxon>
        <taxon>Gnathifera</taxon>
        <taxon>Rotifera</taxon>
        <taxon>Eurotatoria</taxon>
        <taxon>Bdelloidea</taxon>
        <taxon>Adinetida</taxon>
        <taxon>Adinetidae</taxon>
        <taxon>Adineta</taxon>
    </lineage>
</organism>
<gene>
    <name evidence="1" type="ORF">XAT740_LOCUS59921</name>
</gene>
<sequence length="497" mass="59002">MTPTIHYEENFARQLVLNPSISRQFLFDVHFEKGVYVLPAPGKDVPFWNHLCIFTYFLINEKSYEAFESFHEQFANGIINQSRTLSLENLNEFFKLCRNHFAAIERIMPNNLEALKILVRMMSPLLINRANMIVQSEAAQLFISILLRHIAEGLQAIWIAIIDSEWASFREGLINLLCIKLHNHNSKEESNIVFDILTKLPEGTRRHELIEKLINLLTQLKCNLSKDQEVILYTLIGHKNLTLEHLELCSSLNAYVSNLTQFLSVHQDNVVQLETKIQIQLDRLLQEKRFPINLEDILFVLKFFNTESDKVADDLNEKAIQKIKFIFETNFSLRSTFGTYLNERNHHITVDEFPLIRDIILRYYNEYVLHDINRSQYLLRTLACRKDRTIDYFINWFKFFLCESNPNWLRYEEIVQQWTDCFAHQPERFAEVIKQIDILMKLWAQVSPENVQRSNFLATHMVGECFRYGNIYERLRDDLRLVQNQMFIDAFKEKFKK</sequence>
<comment type="caution">
    <text evidence="1">The sequence shown here is derived from an EMBL/GenBank/DDBJ whole genome shotgun (WGS) entry which is preliminary data.</text>
</comment>
<evidence type="ECO:0000313" key="2">
    <source>
        <dbReference type="Proteomes" id="UP000663828"/>
    </source>
</evidence>
<dbReference type="AlphaFoldDB" id="A0A816GUA6"/>
<protein>
    <submittedName>
        <fullName evidence="1">Uncharacterized protein</fullName>
    </submittedName>
</protein>
<proteinExistence type="predicted"/>